<protein>
    <submittedName>
        <fullName evidence="1">Uncharacterized protein</fullName>
    </submittedName>
</protein>
<name>A0A098ELB3_9BACL</name>
<evidence type="ECO:0000313" key="2">
    <source>
        <dbReference type="Proteomes" id="UP000043699"/>
    </source>
</evidence>
<dbReference type="OrthoDB" id="2452685at2"/>
<dbReference type="RefSeq" id="WP_052650794.1">
    <property type="nucleotide sequence ID" value="NZ_CCXS01000001.1"/>
</dbReference>
<keyword evidence="2" id="KW-1185">Reference proteome</keyword>
<dbReference type="Proteomes" id="UP000043699">
    <property type="component" value="Unassembled WGS sequence"/>
</dbReference>
<gene>
    <name evidence="1" type="ORF">BN1080_00981</name>
</gene>
<sequence>MFGKNNLVLVLEDYDLSFSVRLMDRDGLVYSDNRFMEKPSLSKIRSLVSALTQIFGNFNRVTYSKNFQKVWDHEARPDAFGKFLAEMFTSHEAADPKYSTWEHFSEFLTEQEREAKNKRLGDLPF</sequence>
<accession>A0A098ELB3</accession>
<dbReference type="AlphaFoldDB" id="A0A098ELB3"/>
<proteinExistence type="predicted"/>
<organism evidence="1 2">
    <name type="scientific">Planococcus massiliensis</name>
    <dbReference type="NCBI Taxonomy" id="1499687"/>
    <lineage>
        <taxon>Bacteria</taxon>
        <taxon>Bacillati</taxon>
        <taxon>Bacillota</taxon>
        <taxon>Bacilli</taxon>
        <taxon>Bacillales</taxon>
        <taxon>Caryophanaceae</taxon>
        <taxon>Planococcus</taxon>
    </lineage>
</organism>
<evidence type="ECO:0000313" key="1">
    <source>
        <dbReference type="EMBL" id="CEG22061.1"/>
    </source>
</evidence>
<dbReference type="EMBL" id="CCXS01000001">
    <property type="protein sequence ID" value="CEG22061.1"/>
    <property type="molecule type" value="Genomic_DNA"/>
</dbReference>
<reference evidence="1 2" key="1">
    <citation type="submission" date="2014-09" db="EMBL/GenBank/DDBJ databases">
        <authorList>
            <person name="Urmite Genomes Urmite Genomes"/>
        </authorList>
    </citation>
    <scope>NUCLEOTIDE SEQUENCE [LARGE SCALE GENOMIC DNA]</scope>
    <source>
        <strain evidence="1 2">ES2</strain>
    </source>
</reference>